<keyword evidence="2" id="KW-1185">Reference proteome</keyword>
<dbReference type="Proteomes" id="UP001420932">
    <property type="component" value="Unassembled WGS sequence"/>
</dbReference>
<evidence type="ECO:0000313" key="1">
    <source>
        <dbReference type="EMBL" id="KAK9087342.1"/>
    </source>
</evidence>
<protein>
    <submittedName>
        <fullName evidence="1">Uncharacterized protein</fullName>
    </submittedName>
</protein>
<dbReference type="AlphaFoldDB" id="A0AAP0HJT4"/>
<organism evidence="1 2">
    <name type="scientific">Stephania yunnanensis</name>
    <dbReference type="NCBI Taxonomy" id="152371"/>
    <lineage>
        <taxon>Eukaryota</taxon>
        <taxon>Viridiplantae</taxon>
        <taxon>Streptophyta</taxon>
        <taxon>Embryophyta</taxon>
        <taxon>Tracheophyta</taxon>
        <taxon>Spermatophyta</taxon>
        <taxon>Magnoliopsida</taxon>
        <taxon>Ranunculales</taxon>
        <taxon>Menispermaceae</taxon>
        <taxon>Menispermoideae</taxon>
        <taxon>Cissampelideae</taxon>
        <taxon>Stephania</taxon>
    </lineage>
</organism>
<name>A0AAP0HJT4_9MAGN</name>
<proteinExistence type="predicted"/>
<evidence type="ECO:0000313" key="2">
    <source>
        <dbReference type="Proteomes" id="UP001420932"/>
    </source>
</evidence>
<accession>A0AAP0HJT4</accession>
<gene>
    <name evidence="1" type="ORF">Syun_029736</name>
</gene>
<reference evidence="1 2" key="1">
    <citation type="submission" date="2024-01" db="EMBL/GenBank/DDBJ databases">
        <title>Genome assemblies of Stephania.</title>
        <authorList>
            <person name="Yang L."/>
        </authorList>
    </citation>
    <scope>NUCLEOTIDE SEQUENCE [LARGE SCALE GENOMIC DNA]</scope>
    <source>
        <strain evidence="1">YNDBR</strain>
        <tissue evidence="1">Leaf</tissue>
    </source>
</reference>
<sequence length="72" mass="8418">MEWRLNYQLNELLTSRTYAAAEWLSSMIYNLSAATSIDQAATSSFLLCMRNLFEKARDLFLRFSWQSSLDEP</sequence>
<dbReference type="EMBL" id="JBBNAF010000013">
    <property type="protein sequence ID" value="KAK9087342.1"/>
    <property type="molecule type" value="Genomic_DNA"/>
</dbReference>
<comment type="caution">
    <text evidence="1">The sequence shown here is derived from an EMBL/GenBank/DDBJ whole genome shotgun (WGS) entry which is preliminary data.</text>
</comment>